<feature type="region of interest" description="Disordered" evidence="4">
    <location>
        <begin position="214"/>
        <end position="236"/>
    </location>
</feature>
<dbReference type="EMBL" id="CABPSQ010000002">
    <property type="protein sequence ID" value="VVE64286.1"/>
    <property type="molecule type" value="Genomic_DNA"/>
</dbReference>
<dbReference type="GO" id="GO:0005829">
    <property type="term" value="C:cytosol"/>
    <property type="evidence" value="ECO:0007669"/>
    <property type="project" value="TreeGrafter"/>
</dbReference>
<dbReference type="AlphaFoldDB" id="A0A5E4ZT88"/>
<dbReference type="InterPro" id="IPR001387">
    <property type="entry name" value="Cro/C1-type_HTH"/>
</dbReference>
<dbReference type="Proteomes" id="UP000414136">
    <property type="component" value="Unassembled WGS sequence"/>
</dbReference>
<evidence type="ECO:0000256" key="2">
    <source>
        <dbReference type="ARBA" id="ARBA00023125"/>
    </source>
</evidence>
<dbReference type="InterPro" id="IPR010982">
    <property type="entry name" value="Lambda_DNA-bd_dom_sf"/>
</dbReference>
<dbReference type="GO" id="GO:0003700">
    <property type="term" value="F:DNA-binding transcription factor activity"/>
    <property type="evidence" value="ECO:0007669"/>
    <property type="project" value="TreeGrafter"/>
</dbReference>
<sequence length="304" mass="31867">MQTNPLALFGDHLARLRKARGWSQEKLALESGLARSYVSGIERGRRNVALVNICVLADTLGVPTSEMLRFAQNASSAADGADAATPGERTPLPQISRSLCKLENRDQVWLAEIIRSLSSRLSHAAPPAATAAYAQTRADALDGDVVVDQIQGEGQHERRDEGRDEGRDGGRDEANDEGLDGIEDHEGKAASVAGDGEGSSGEFIALRADAADGADNAARTREHHARFGETPPRLPVDTGVEPAYAAGHRLAASRSGDADADAAARNASTGASPMVRPIGEPDRESGPSGGAAREPSRPLIDGDD</sequence>
<reference evidence="6 7" key="1">
    <citation type="submission" date="2019-08" db="EMBL/GenBank/DDBJ databases">
        <authorList>
            <person name="Peeters C."/>
        </authorList>
    </citation>
    <scope>NUCLEOTIDE SEQUENCE [LARGE SCALE GENOMIC DNA]</scope>
    <source>
        <strain evidence="6 7">LMG 31118</strain>
    </source>
</reference>
<evidence type="ECO:0000256" key="1">
    <source>
        <dbReference type="ARBA" id="ARBA00023015"/>
    </source>
</evidence>
<evidence type="ECO:0000313" key="6">
    <source>
        <dbReference type="EMBL" id="VVE64286.1"/>
    </source>
</evidence>
<keyword evidence="7" id="KW-1185">Reference proteome</keyword>
<dbReference type="Gene3D" id="1.10.260.40">
    <property type="entry name" value="lambda repressor-like DNA-binding domains"/>
    <property type="match status" value="1"/>
</dbReference>
<dbReference type="InterPro" id="IPR050807">
    <property type="entry name" value="TransReg_Diox_bact_type"/>
</dbReference>
<dbReference type="SMART" id="SM00530">
    <property type="entry name" value="HTH_XRE"/>
    <property type="match status" value="1"/>
</dbReference>
<gene>
    <name evidence="6" type="ORF">PCA31118_01554</name>
</gene>
<protein>
    <submittedName>
        <fullName evidence="6">Transcriptional regulator</fullName>
    </submittedName>
</protein>
<keyword evidence="2" id="KW-0238">DNA-binding</keyword>
<evidence type="ECO:0000256" key="4">
    <source>
        <dbReference type="SAM" id="MobiDB-lite"/>
    </source>
</evidence>
<evidence type="ECO:0000259" key="5">
    <source>
        <dbReference type="PROSITE" id="PS50943"/>
    </source>
</evidence>
<dbReference type="RefSeq" id="WP_246190128.1">
    <property type="nucleotide sequence ID" value="NZ_CABPSQ010000002.1"/>
</dbReference>
<accession>A0A5E4ZT88</accession>
<dbReference type="PANTHER" id="PTHR46797:SF23">
    <property type="entry name" value="HTH-TYPE TRANSCRIPTIONAL REGULATOR SUTR"/>
    <property type="match status" value="1"/>
</dbReference>
<dbReference type="GO" id="GO:0003677">
    <property type="term" value="F:DNA binding"/>
    <property type="evidence" value="ECO:0007669"/>
    <property type="project" value="UniProtKB-KW"/>
</dbReference>
<dbReference type="PANTHER" id="PTHR46797">
    <property type="entry name" value="HTH-TYPE TRANSCRIPTIONAL REGULATOR"/>
    <property type="match status" value="1"/>
</dbReference>
<keyword evidence="1" id="KW-0805">Transcription regulation</keyword>
<evidence type="ECO:0000313" key="7">
    <source>
        <dbReference type="Proteomes" id="UP000414136"/>
    </source>
</evidence>
<feature type="region of interest" description="Disordered" evidence="4">
    <location>
        <begin position="249"/>
        <end position="304"/>
    </location>
</feature>
<dbReference type="CDD" id="cd00093">
    <property type="entry name" value="HTH_XRE"/>
    <property type="match status" value="1"/>
</dbReference>
<keyword evidence="3" id="KW-0804">Transcription</keyword>
<feature type="region of interest" description="Disordered" evidence="4">
    <location>
        <begin position="150"/>
        <end position="182"/>
    </location>
</feature>
<dbReference type="PROSITE" id="PS50943">
    <property type="entry name" value="HTH_CROC1"/>
    <property type="match status" value="1"/>
</dbReference>
<feature type="compositionally biased region" description="Basic and acidic residues" evidence="4">
    <location>
        <begin position="154"/>
        <end position="173"/>
    </location>
</feature>
<feature type="domain" description="HTH cro/C1-type" evidence="5">
    <location>
        <begin position="13"/>
        <end position="67"/>
    </location>
</feature>
<dbReference type="Pfam" id="PF01381">
    <property type="entry name" value="HTH_3"/>
    <property type="match status" value="1"/>
</dbReference>
<feature type="compositionally biased region" description="Low complexity" evidence="4">
    <location>
        <begin position="261"/>
        <end position="272"/>
    </location>
</feature>
<proteinExistence type="predicted"/>
<organism evidence="6 7">
    <name type="scientific">Pandoraea captiosa</name>
    <dbReference type="NCBI Taxonomy" id="2508302"/>
    <lineage>
        <taxon>Bacteria</taxon>
        <taxon>Pseudomonadati</taxon>
        <taxon>Pseudomonadota</taxon>
        <taxon>Betaproteobacteria</taxon>
        <taxon>Burkholderiales</taxon>
        <taxon>Burkholderiaceae</taxon>
        <taxon>Pandoraea</taxon>
    </lineage>
</organism>
<dbReference type="SUPFAM" id="SSF47413">
    <property type="entry name" value="lambda repressor-like DNA-binding domains"/>
    <property type="match status" value="1"/>
</dbReference>
<name>A0A5E4ZT88_9BURK</name>
<evidence type="ECO:0000256" key="3">
    <source>
        <dbReference type="ARBA" id="ARBA00023163"/>
    </source>
</evidence>